<dbReference type="PANTHER" id="PTHR10217:SF435">
    <property type="entry name" value="POTASSIUM VOLTAGE-GATED CHANNEL PROTEIN EAG"/>
    <property type="match status" value="1"/>
</dbReference>
<evidence type="ECO:0000256" key="1">
    <source>
        <dbReference type="ARBA" id="ARBA00004141"/>
    </source>
</evidence>
<dbReference type="InterPro" id="IPR050818">
    <property type="entry name" value="KCNH_animal-type"/>
</dbReference>
<dbReference type="GO" id="GO:0005249">
    <property type="term" value="F:voltage-gated potassium channel activity"/>
    <property type="evidence" value="ECO:0007669"/>
    <property type="project" value="TreeGrafter"/>
</dbReference>
<dbReference type="GO" id="GO:0005886">
    <property type="term" value="C:plasma membrane"/>
    <property type="evidence" value="ECO:0007669"/>
    <property type="project" value="TreeGrafter"/>
</dbReference>
<accession>X6NXD1</accession>
<evidence type="ECO:0000256" key="5">
    <source>
        <dbReference type="SAM" id="MobiDB-lite"/>
    </source>
</evidence>
<feature type="domain" description="Ion transport" evidence="7">
    <location>
        <begin position="225"/>
        <end position="377"/>
    </location>
</feature>
<proteinExistence type="predicted"/>
<dbReference type="PANTHER" id="PTHR10217">
    <property type="entry name" value="VOLTAGE AND LIGAND GATED POTASSIUM CHANNEL"/>
    <property type="match status" value="1"/>
</dbReference>
<sequence length="388" mass="44437">MSAVTQTNQQLSKSKLFVSVSPHFLSVQKQTAFFRTAENNADFIDKIQNESPEKEKFDFKSKVLGYTSRVAPFPSSDKLSSSSHEKKPRSSLLRPPQPFINIPDTNSQNKERIQLNRSNTNPNFIKGTQTLPLDNLQEDQALMKKKQPEAKQDKTTKVLKNIGLIFNSNQIAFQNTDTAKILIEAQTDQQYKRLKRNSRILIQFKPNDEDTLPTGIINPELVWRMYWDLFMMILVLYYAIVTPINIAFPSSPFNGIQLEISLNCFFAVDIGLQFFTTFKHEAGPNAGRMETSHRKIILRYLKGWFIVDVAASFPMDLILVATTGSSSGSSSGASINRLLRLVRSVKLMRILRMSRIWKRLLYKAKINVLYFYLFFYFCSDSNTLSVNP</sequence>
<evidence type="ECO:0000256" key="2">
    <source>
        <dbReference type="ARBA" id="ARBA00022692"/>
    </source>
</evidence>
<dbReference type="InterPro" id="IPR005821">
    <property type="entry name" value="Ion_trans_dom"/>
</dbReference>
<evidence type="ECO:0000256" key="3">
    <source>
        <dbReference type="ARBA" id="ARBA00022989"/>
    </source>
</evidence>
<dbReference type="Gene3D" id="1.10.287.70">
    <property type="match status" value="1"/>
</dbReference>
<name>X6NXD1_RETFI</name>
<dbReference type="Proteomes" id="UP000023152">
    <property type="component" value="Unassembled WGS sequence"/>
</dbReference>
<dbReference type="Pfam" id="PF00520">
    <property type="entry name" value="Ion_trans"/>
    <property type="match status" value="1"/>
</dbReference>
<dbReference type="GO" id="GO:0042391">
    <property type="term" value="P:regulation of membrane potential"/>
    <property type="evidence" value="ECO:0007669"/>
    <property type="project" value="TreeGrafter"/>
</dbReference>
<comment type="subcellular location">
    <subcellularLocation>
        <location evidence="1">Membrane</location>
        <topology evidence="1">Multi-pass membrane protein</topology>
    </subcellularLocation>
</comment>
<reference evidence="8 9" key="1">
    <citation type="journal article" date="2013" name="Curr. Biol.">
        <title>The Genome of the Foraminiferan Reticulomyxa filosa.</title>
        <authorList>
            <person name="Glockner G."/>
            <person name="Hulsmann N."/>
            <person name="Schleicher M."/>
            <person name="Noegel A.A."/>
            <person name="Eichinger L."/>
            <person name="Gallinger C."/>
            <person name="Pawlowski J."/>
            <person name="Sierra R."/>
            <person name="Euteneuer U."/>
            <person name="Pillet L."/>
            <person name="Moustafa A."/>
            <person name="Platzer M."/>
            <person name="Groth M."/>
            <person name="Szafranski K."/>
            <person name="Schliwa M."/>
        </authorList>
    </citation>
    <scope>NUCLEOTIDE SEQUENCE [LARGE SCALE GENOMIC DNA]</scope>
</reference>
<feature type="region of interest" description="Disordered" evidence="5">
    <location>
        <begin position="74"/>
        <end position="108"/>
    </location>
</feature>
<dbReference type="EMBL" id="ASPP01005451">
    <property type="protein sequence ID" value="ETO30479.1"/>
    <property type="molecule type" value="Genomic_DNA"/>
</dbReference>
<evidence type="ECO:0000313" key="9">
    <source>
        <dbReference type="Proteomes" id="UP000023152"/>
    </source>
</evidence>
<keyword evidence="3 6" id="KW-1133">Transmembrane helix</keyword>
<dbReference type="AlphaFoldDB" id="X6NXD1"/>
<dbReference type="SUPFAM" id="SSF81324">
    <property type="entry name" value="Voltage-gated potassium channels"/>
    <property type="match status" value="1"/>
</dbReference>
<gene>
    <name evidence="8" type="ORF">RFI_06636</name>
</gene>
<keyword evidence="4 6" id="KW-0472">Membrane</keyword>
<keyword evidence="9" id="KW-1185">Reference proteome</keyword>
<feature type="transmembrane region" description="Helical" evidence="6">
    <location>
        <begin position="229"/>
        <end position="248"/>
    </location>
</feature>
<organism evidence="8 9">
    <name type="scientific">Reticulomyxa filosa</name>
    <dbReference type="NCBI Taxonomy" id="46433"/>
    <lineage>
        <taxon>Eukaryota</taxon>
        <taxon>Sar</taxon>
        <taxon>Rhizaria</taxon>
        <taxon>Retaria</taxon>
        <taxon>Foraminifera</taxon>
        <taxon>Monothalamids</taxon>
        <taxon>Reticulomyxidae</taxon>
        <taxon>Reticulomyxa</taxon>
    </lineage>
</organism>
<evidence type="ECO:0000313" key="8">
    <source>
        <dbReference type="EMBL" id="ETO30479.1"/>
    </source>
</evidence>
<dbReference type="OrthoDB" id="432483at2759"/>
<comment type="caution">
    <text evidence="8">The sequence shown here is derived from an EMBL/GenBank/DDBJ whole genome shotgun (WGS) entry which is preliminary data.</text>
</comment>
<evidence type="ECO:0000259" key="7">
    <source>
        <dbReference type="Pfam" id="PF00520"/>
    </source>
</evidence>
<feature type="transmembrane region" description="Helical" evidence="6">
    <location>
        <begin position="360"/>
        <end position="377"/>
    </location>
</feature>
<feature type="transmembrane region" description="Helical" evidence="6">
    <location>
        <begin position="319"/>
        <end position="339"/>
    </location>
</feature>
<keyword evidence="2 6" id="KW-0812">Transmembrane</keyword>
<protein>
    <submittedName>
        <fullName evidence="8">Voltage-gated ion channel superfamily</fullName>
    </submittedName>
</protein>
<evidence type="ECO:0000256" key="6">
    <source>
        <dbReference type="SAM" id="Phobius"/>
    </source>
</evidence>
<evidence type="ECO:0000256" key="4">
    <source>
        <dbReference type="ARBA" id="ARBA00023136"/>
    </source>
</evidence>